<dbReference type="RefSeq" id="WP_253060782.1">
    <property type="nucleotide sequence ID" value="NZ_JAMXWM010000007.1"/>
</dbReference>
<accession>A0ABW5S762</accession>
<proteinExistence type="predicted"/>
<keyword evidence="1" id="KW-0812">Transmembrane</keyword>
<sequence length="99" mass="11321">MRQNSTVSLFFTMIFFATLLIPLVNVAIGGWMPYLMNPKMMGRVKNWSTPILILSQSLTLGMITLSFPAYLSVESLFLVVGVVTVFSAFHYYFLYRRIP</sequence>
<dbReference type="EMBL" id="JBHUMQ010000039">
    <property type="protein sequence ID" value="MFD2695164.1"/>
    <property type="molecule type" value="Genomic_DNA"/>
</dbReference>
<dbReference type="Proteomes" id="UP001597399">
    <property type="component" value="Unassembled WGS sequence"/>
</dbReference>
<reference evidence="3" key="1">
    <citation type="journal article" date="2019" name="Int. J. Syst. Evol. Microbiol.">
        <title>The Global Catalogue of Microorganisms (GCM) 10K type strain sequencing project: providing services to taxonomists for standard genome sequencing and annotation.</title>
        <authorList>
            <consortium name="The Broad Institute Genomics Platform"/>
            <consortium name="The Broad Institute Genome Sequencing Center for Infectious Disease"/>
            <person name="Wu L."/>
            <person name="Ma J."/>
        </authorList>
    </citation>
    <scope>NUCLEOTIDE SEQUENCE [LARGE SCALE GENOMIC DNA]</scope>
    <source>
        <strain evidence="3">TISTR 2466</strain>
    </source>
</reference>
<protein>
    <submittedName>
        <fullName evidence="2">Uncharacterized protein</fullName>
    </submittedName>
</protein>
<evidence type="ECO:0000256" key="1">
    <source>
        <dbReference type="SAM" id="Phobius"/>
    </source>
</evidence>
<feature type="transmembrane region" description="Helical" evidence="1">
    <location>
        <begin position="76"/>
        <end position="95"/>
    </location>
</feature>
<keyword evidence="1" id="KW-1133">Transmembrane helix</keyword>
<feature type="transmembrane region" description="Helical" evidence="1">
    <location>
        <begin position="6"/>
        <end position="31"/>
    </location>
</feature>
<organism evidence="2 3">
    <name type="scientific">Sporolactobacillus shoreicorticis</name>
    <dbReference type="NCBI Taxonomy" id="1923877"/>
    <lineage>
        <taxon>Bacteria</taxon>
        <taxon>Bacillati</taxon>
        <taxon>Bacillota</taxon>
        <taxon>Bacilli</taxon>
        <taxon>Bacillales</taxon>
        <taxon>Sporolactobacillaceae</taxon>
        <taxon>Sporolactobacillus</taxon>
    </lineage>
</organism>
<evidence type="ECO:0000313" key="3">
    <source>
        <dbReference type="Proteomes" id="UP001597399"/>
    </source>
</evidence>
<evidence type="ECO:0000313" key="2">
    <source>
        <dbReference type="EMBL" id="MFD2695164.1"/>
    </source>
</evidence>
<keyword evidence="1" id="KW-0472">Membrane</keyword>
<comment type="caution">
    <text evidence="2">The sequence shown here is derived from an EMBL/GenBank/DDBJ whole genome shotgun (WGS) entry which is preliminary data.</text>
</comment>
<feature type="transmembrane region" description="Helical" evidence="1">
    <location>
        <begin position="51"/>
        <end position="70"/>
    </location>
</feature>
<keyword evidence="3" id="KW-1185">Reference proteome</keyword>
<gene>
    <name evidence="2" type="ORF">ACFSUE_16275</name>
</gene>
<name>A0ABW5S762_9BACL</name>